<keyword evidence="6" id="KW-1185">Reference proteome</keyword>
<dbReference type="PROSITE" id="PS51770">
    <property type="entry name" value="HOTDOG_ACOT"/>
    <property type="match status" value="1"/>
</dbReference>
<dbReference type="SUPFAM" id="SSF54637">
    <property type="entry name" value="Thioesterase/thiol ester dehydrase-isomerase"/>
    <property type="match status" value="1"/>
</dbReference>
<keyword evidence="2 3" id="KW-0378">Hydrolase</keyword>
<protein>
    <submittedName>
        <fullName evidence="5">Acyl-CoA hydrolase</fullName>
    </submittedName>
</protein>
<dbReference type="CDD" id="cd03442">
    <property type="entry name" value="BFIT_BACH"/>
    <property type="match status" value="1"/>
</dbReference>
<sequence>MNAQAKTPPAHYELSFRTIAMPADTNYNGDIFGGWLLAQMDIAGGNYAFQQAKGRVATVGIEAMSFHLPVYVGDEVSCYCNACRIGTTSITVHIETWVRRHKDSQVVKVTEGSFIFVALDANGKKRKISE</sequence>
<dbReference type="InterPro" id="IPR040170">
    <property type="entry name" value="Cytosol_ACT"/>
</dbReference>
<dbReference type="GO" id="GO:0009062">
    <property type="term" value="P:fatty acid catabolic process"/>
    <property type="evidence" value="ECO:0007669"/>
    <property type="project" value="TreeGrafter"/>
</dbReference>
<dbReference type="GO" id="GO:0006637">
    <property type="term" value="P:acyl-CoA metabolic process"/>
    <property type="evidence" value="ECO:0007669"/>
    <property type="project" value="TreeGrafter"/>
</dbReference>
<comment type="similarity">
    <text evidence="1">Belongs to the acyl coenzyme A hydrolase family.</text>
</comment>
<dbReference type="PANTHER" id="PTHR11049:SF5">
    <property type="entry name" value="ACYL-COA THIOESTER HYDROLASE YCIA"/>
    <property type="match status" value="1"/>
</dbReference>
<dbReference type="STRING" id="395493.BegalDRAFT_0474"/>
<dbReference type="GO" id="GO:0005829">
    <property type="term" value="C:cytosol"/>
    <property type="evidence" value="ECO:0007669"/>
    <property type="project" value="TreeGrafter"/>
</dbReference>
<proteinExistence type="inferred from homology"/>
<dbReference type="HOGENOM" id="CLU_050164_2_0_6"/>
<evidence type="ECO:0000256" key="2">
    <source>
        <dbReference type="ARBA" id="ARBA00022801"/>
    </source>
</evidence>
<dbReference type="PANTHER" id="PTHR11049">
    <property type="entry name" value="ACYL COENZYME A THIOESTER HYDROLASE"/>
    <property type="match status" value="1"/>
</dbReference>
<dbReference type="Gene3D" id="3.10.129.10">
    <property type="entry name" value="Hotdog Thioesterase"/>
    <property type="match status" value="1"/>
</dbReference>
<evidence type="ECO:0000256" key="3">
    <source>
        <dbReference type="PROSITE-ProRule" id="PRU01106"/>
    </source>
</evidence>
<evidence type="ECO:0000313" key="6">
    <source>
        <dbReference type="Proteomes" id="UP000005744"/>
    </source>
</evidence>
<dbReference type="GO" id="GO:0052816">
    <property type="term" value="F:long-chain fatty acyl-CoA hydrolase activity"/>
    <property type="evidence" value="ECO:0007669"/>
    <property type="project" value="TreeGrafter"/>
</dbReference>
<accession>I3CCQ0</accession>
<dbReference type="InterPro" id="IPR033120">
    <property type="entry name" value="HOTDOG_ACOT"/>
</dbReference>
<dbReference type="Pfam" id="PF03061">
    <property type="entry name" value="4HBT"/>
    <property type="match status" value="1"/>
</dbReference>
<dbReference type="AlphaFoldDB" id="I3CCQ0"/>
<dbReference type="EMBL" id="JH600070">
    <property type="protein sequence ID" value="EIJ41393.1"/>
    <property type="molecule type" value="Genomic_DNA"/>
</dbReference>
<name>I3CCQ0_9GAMM</name>
<organism evidence="5 6">
    <name type="scientific">Beggiatoa alba B18LD</name>
    <dbReference type="NCBI Taxonomy" id="395493"/>
    <lineage>
        <taxon>Bacteria</taxon>
        <taxon>Pseudomonadati</taxon>
        <taxon>Pseudomonadota</taxon>
        <taxon>Gammaproteobacteria</taxon>
        <taxon>Thiotrichales</taxon>
        <taxon>Thiotrichaceae</taxon>
        <taxon>Beggiatoa</taxon>
    </lineage>
</organism>
<gene>
    <name evidence="5" type="ORF">BegalDRAFT_0474</name>
</gene>
<dbReference type="Proteomes" id="UP000005744">
    <property type="component" value="Unassembled WGS sequence"/>
</dbReference>
<evidence type="ECO:0000313" key="5">
    <source>
        <dbReference type="EMBL" id="EIJ41393.1"/>
    </source>
</evidence>
<dbReference type="RefSeq" id="WP_002683285.1">
    <property type="nucleotide sequence ID" value="NZ_JH600070.1"/>
</dbReference>
<dbReference type="InterPro" id="IPR006683">
    <property type="entry name" value="Thioestr_dom"/>
</dbReference>
<reference evidence="5 6" key="1">
    <citation type="submission" date="2011-11" db="EMBL/GenBank/DDBJ databases">
        <title>Improved High-Quality Draft sequence of Beggiatoa alba B18lD.</title>
        <authorList>
            <consortium name="US DOE Joint Genome Institute"/>
            <person name="Lucas S."/>
            <person name="Han J."/>
            <person name="Lapidus A."/>
            <person name="Cheng J.-F."/>
            <person name="Goodwin L."/>
            <person name="Pitluck S."/>
            <person name="Peters L."/>
            <person name="Mikhailova N."/>
            <person name="Held B."/>
            <person name="Detter J.C."/>
            <person name="Han C."/>
            <person name="Tapia R."/>
            <person name="Land M."/>
            <person name="Hauser L."/>
            <person name="Kyrpides N."/>
            <person name="Ivanova N."/>
            <person name="Pagani I."/>
            <person name="Samuel K."/>
            <person name="Teske A."/>
            <person name="Mueller J."/>
            <person name="Woyke T."/>
        </authorList>
    </citation>
    <scope>NUCLEOTIDE SEQUENCE [LARGE SCALE GENOMIC DNA]</scope>
    <source>
        <strain evidence="5 6">B18LD</strain>
    </source>
</reference>
<feature type="domain" description="HotDog ACOT-type" evidence="4">
    <location>
        <begin position="10"/>
        <end position="122"/>
    </location>
</feature>
<evidence type="ECO:0000256" key="1">
    <source>
        <dbReference type="ARBA" id="ARBA00010458"/>
    </source>
</evidence>
<dbReference type="eggNOG" id="COG1607">
    <property type="taxonomic scope" value="Bacteria"/>
</dbReference>
<evidence type="ECO:0000259" key="4">
    <source>
        <dbReference type="PROSITE" id="PS51770"/>
    </source>
</evidence>
<dbReference type="InterPro" id="IPR029069">
    <property type="entry name" value="HotDog_dom_sf"/>
</dbReference>